<dbReference type="EMBL" id="BSYO01000010">
    <property type="protein sequence ID" value="GMH10640.1"/>
    <property type="molecule type" value="Genomic_DNA"/>
</dbReference>
<reference evidence="1" key="1">
    <citation type="submission" date="2023-05" db="EMBL/GenBank/DDBJ databases">
        <title>Nepenthes gracilis genome sequencing.</title>
        <authorList>
            <person name="Fukushima K."/>
        </authorList>
    </citation>
    <scope>NUCLEOTIDE SEQUENCE</scope>
    <source>
        <strain evidence="1">SING2019-196</strain>
    </source>
</reference>
<evidence type="ECO:0000313" key="2">
    <source>
        <dbReference type="Proteomes" id="UP001279734"/>
    </source>
</evidence>
<dbReference type="Proteomes" id="UP001279734">
    <property type="component" value="Unassembled WGS sequence"/>
</dbReference>
<accession>A0AAD3SFV7</accession>
<protein>
    <submittedName>
        <fullName evidence="1">Uncharacterized protein</fullName>
    </submittedName>
</protein>
<dbReference type="AlphaFoldDB" id="A0AAD3SFV7"/>
<organism evidence="1 2">
    <name type="scientific">Nepenthes gracilis</name>
    <name type="common">Slender pitcher plant</name>
    <dbReference type="NCBI Taxonomy" id="150966"/>
    <lineage>
        <taxon>Eukaryota</taxon>
        <taxon>Viridiplantae</taxon>
        <taxon>Streptophyta</taxon>
        <taxon>Embryophyta</taxon>
        <taxon>Tracheophyta</taxon>
        <taxon>Spermatophyta</taxon>
        <taxon>Magnoliopsida</taxon>
        <taxon>eudicotyledons</taxon>
        <taxon>Gunneridae</taxon>
        <taxon>Pentapetalae</taxon>
        <taxon>Caryophyllales</taxon>
        <taxon>Nepenthaceae</taxon>
        <taxon>Nepenthes</taxon>
    </lineage>
</organism>
<name>A0AAD3SFV7_NEPGR</name>
<comment type="caution">
    <text evidence="1">The sequence shown here is derived from an EMBL/GenBank/DDBJ whole genome shotgun (WGS) entry which is preliminary data.</text>
</comment>
<gene>
    <name evidence="1" type="ORF">Nepgr_012481</name>
</gene>
<proteinExistence type="predicted"/>
<sequence length="181" mass="19118">MDSFLPECEFPSFPAARKVSFKVQSRDRDSHVAAGISVSPATPIFHTDLCKEEAGLCQLSAMPYSLIVSSIPISIPQLESEQLDVPSAAGVLASSNIGCERLDSAAIGCPLDSAGFIPVESLHVHVGNLSANNSGDVLLPGHRLCVSRHGSQRDDIVQQAEHGECAVAPISSKECVCCSQF</sequence>
<evidence type="ECO:0000313" key="1">
    <source>
        <dbReference type="EMBL" id="GMH10640.1"/>
    </source>
</evidence>
<keyword evidence="2" id="KW-1185">Reference proteome</keyword>